<sequence length="89" mass="9480">MKQPGNRHQKHFPDIGQTRAPQRICVVAAITCVTATIGKASGIFTSRPVNGAKKPVPGRWIDTNRPAVYLPTFWPAARGALTRGGGTAS</sequence>
<evidence type="ECO:0000313" key="1">
    <source>
        <dbReference type="EMBL" id="TCG08586.1"/>
    </source>
</evidence>
<dbReference type="EMBL" id="MWML01000030">
    <property type="protein sequence ID" value="TCG08586.1"/>
    <property type="molecule type" value="Genomic_DNA"/>
</dbReference>
<protein>
    <submittedName>
        <fullName evidence="1">Uncharacterized protein</fullName>
    </submittedName>
</protein>
<dbReference type="AlphaFoldDB" id="A0A4R0XDT8"/>
<evidence type="ECO:0000313" key="2">
    <source>
        <dbReference type="Proteomes" id="UP000294200"/>
    </source>
</evidence>
<organism evidence="1 2">
    <name type="scientific">Paraburkholderia steynii</name>
    <dbReference type="NCBI Taxonomy" id="1245441"/>
    <lineage>
        <taxon>Bacteria</taxon>
        <taxon>Pseudomonadati</taxon>
        <taxon>Pseudomonadota</taxon>
        <taxon>Betaproteobacteria</taxon>
        <taxon>Burkholderiales</taxon>
        <taxon>Burkholderiaceae</taxon>
        <taxon>Paraburkholderia</taxon>
    </lineage>
</organism>
<reference evidence="1 2" key="1">
    <citation type="submission" date="2017-02" db="EMBL/GenBank/DDBJ databases">
        <title>Paraburkholderia sophoroidis sp. nov. and Paraburkholderia steynii sp. nov. rhizobial symbionts of the fynbos legume Hypocalyptus sophoroides.</title>
        <authorList>
            <person name="Steenkamp E.T."/>
            <person name="Beukes C.W."/>
            <person name="Van Zyl E."/>
            <person name="Avontuur J."/>
            <person name="Chan W.Y."/>
            <person name="Hassen A."/>
            <person name="Palmer M."/>
            <person name="Mthombeni L."/>
            <person name="Phalane F."/>
            <person name="Sereme K."/>
            <person name="Venter S.N."/>
        </authorList>
    </citation>
    <scope>NUCLEOTIDE SEQUENCE [LARGE SCALE GENOMIC DNA]</scope>
    <source>
        <strain evidence="1 2">HC1.1ba</strain>
    </source>
</reference>
<name>A0A4R0XDT8_9BURK</name>
<gene>
    <name evidence="1" type="ORF">BZM27_10960</name>
</gene>
<accession>A0A4R0XDT8</accession>
<keyword evidence="2" id="KW-1185">Reference proteome</keyword>
<comment type="caution">
    <text evidence="1">The sequence shown here is derived from an EMBL/GenBank/DDBJ whole genome shotgun (WGS) entry which is preliminary data.</text>
</comment>
<dbReference type="Proteomes" id="UP000294200">
    <property type="component" value="Unassembled WGS sequence"/>
</dbReference>
<proteinExistence type="predicted"/>